<accession>A0A7Z8Y1Q9</accession>
<sequence length="120" mass="12138">MGLFTPSPLTKAWVSWAAKASSTSAASHSSRSTMASSSNAWVAAGLAYRSAEGNSSRARVAGSVSGRAAVSATQPQATPAVDTGFLNTPAATVRTVAISRIGEAAISRRSMARSVSYGTT</sequence>
<evidence type="ECO:0000313" key="1">
    <source>
        <dbReference type="EMBL" id="VDC49266.1"/>
    </source>
</evidence>
<gene>
    <name evidence="1" type="ORF">BREV_BREV_03527</name>
</gene>
<name>A0A7Z8Y1Q9_9CAUL</name>
<dbReference type="Proteomes" id="UP000289220">
    <property type="component" value="Unassembled WGS sequence"/>
</dbReference>
<comment type="caution">
    <text evidence="1">The sequence shown here is derived from an EMBL/GenBank/DDBJ whole genome shotgun (WGS) entry which is preliminary data.</text>
</comment>
<reference evidence="1 2" key="1">
    <citation type="submission" date="2018-11" db="EMBL/GenBank/DDBJ databases">
        <authorList>
            <person name="Peiro R."/>
            <person name="Begona"/>
            <person name="Cbmso G."/>
            <person name="Lopez M."/>
            <person name="Gonzalez S."/>
            <person name="Sacristan E."/>
            <person name="Castillo E."/>
        </authorList>
    </citation>
    <scope>NUCLEOTIDE SEQUENCE [LARGE SCALE GENOMIC DNA]</scope>
    <source>
        <strain evidence="1">Brev_genome</strain>
    </source>
</reference>
<organism evidence="1 2">
    <name type="scientific">Brevundimonas mediterranea</name>
    <dbReference type="NCBI Taxonomy" id="74329"/>
    <lineage>
        <taxon>Bacteria</taxon>
        <taxon>Pseudomonadati</taxon>
        <taxon>Pseudomonadota</taxon>
        <taxon>Alphaproteobacteria</taxon>
        <taxon>Caulobacterales</taxon>
        <taxon>Caulobacteraceae</taxon>
        <taxon>Brevundimonas</taxon>
    </lineage>
</organism>
<dbReference type="EMBL" id="UXHF01000160">
    <property type="protein sequence ID" value="VDC49266.1"/>
    <property type="molecule type" value="Genomic_DNA"/>
</dbReference>
<proteinExistence type="predicted"/>
<dbReference type="AlphaFoldDB" id="A0A7Z8Y1Q9"/>
<evidence type="ECO:0000313" key="2">
    <source>
        <dbReference type="Proteomes" id="UP000289220"/>
    </source>
</evidence>
<keyword evidence="2" id="KW-1185">Reference proteome</keyword>
<protein>
    <submittedName>
        <fullName evidence="1">Uncharacterized protein</fullName>
    </submittedName>
</protein>